<evidence type="ECO:0000313" key="1">
    <source>
        <dbReference type="EMBL" id="TDH70741.1"/>
    </source>
</evidence>
<accession>A0A976IGB6</accession>
<reference evidence="1 2" key="1">
    <citation type="journal article" date="2021" name="Genome Biol.">
        <title>AFLAP: assembly-free linkage analysis pipeline using k-mers from genome sequencing data.</title>
        <authorList>
            <person name="Fletcher K."/>
            <person name="Zhang L."/>
            <person name="Gil J."/>
            <person name="Han R."/>
            <person name="Cavanaugh K."/>
            <person name="Michelmore R."/>
        </authorList>
    </citation>
    <scope>NUCLEOTIDE SEQUENCE [LARGE SCALE GENOMIC DNA]</scope>
    <source>
        <strain evidence="1 2">SF5</strain>
    </source>
</reference>
<dbReference type="RefSeq" id="XP_067820240.1">
    <property type="nucleotide sequence ID" value="XM_067967370.1"/>
</dbReference>
<name>A0A976IGB6_BRELC</name>
<dbReference type="AlphaFoldDB" id="A0A976IGB6"/>
<organism evidence="1 2">
    <name type="scientific">Bremia lactucae</name>
    <name type="common">Lettuce downy mildew</name>
    <dbReference type="NCBI Taxonomy" id="4779"/>
    <lineage>
        <taxon>Eukaryota</taxon>
        <taxon>Sar</taxon>
        <taxon>Stramenopiles</taxon>
        <taxon>Oomycota</taxon>
        <taxon>Peronosporomycetes</taxon>
        <taxon>Peronosporales</taxon>
        <taxon>Peronosporaceae</taxon>
        <taxon>Bremia</taxon>
    </lineage>
</organism>
<dbReference type="Proteomes" id="UP000294530">
    <property type="component" value="Unassembled WGS sequence"/>
</dbReference>
<sequence>MNLYLGFMRFNIALNICALSSSSACTRECHSSPLTQSCCCKWTHGTDQTLRSWSCNENVDLQGATGAFESRSTL</sequence>
<comment type="caution">
    <text evidence="1">The sequence shown here is derived from an EMBL/GenBank/DDBJ whole genome shotgun (WGS) entry which is preliminary data.</text>
</comment>
<dbReference type="EMBL" id="SHOA02000001">
    <property type="protein sequence ID" value="TDH70741.1"/>
    <property type="molecule type" value="Genomic_DNA"/>
</dbReference>
<dbReference type="GeneID" id="94353041"/>
<protein>
    <submittedName>
        <fullName evidence="1">Uncharacterized protein</fullName>
    </submittedName>
</protein>
<evidence type="ECO:0000313" key="2">
    <source>
        <dbReference type="Proteomes" id="UP000294530"/>
    </source>
</evidence>
<proteinExistence type="predicted"/>
<dbReference type="KEGG" id="blac:94353041"/>
<keyword evidence="2" id="KW-1185">Reference proteome</keyword>
<gene>
    <name evidence="1" type="ORF">CCR75_009329</name>
</gene>